<evidence type="ECO:0000256" key="5">
    <source>
        <dbReference type="SAM" id="MobiDB-lite"/>
    </source>
</evidence>
<evidence type="ECO:0000313" key="6">
    <source>
        <dbReference type="Ensembl" id="ENSVURP00010013887.1"/>
    </source>
</evidence>
<gene>
    <name evidence="6" type="primary">SOWAHB</name>
</gene>
<feature type="compositionally biased region" description="Polar residues" evidence="5">
    <location>
        <begin position="485"/>
        <end position="497"/>
    </location>
</feature>
<dbReference type="Ensembl" id="ENSVURT00010015808.1">
    <property type="protein sequence ID" value="ENSVURP00010013887.1"/>
    <property type="gene ID" value="ENSVURG00010010672.1"/>
</dbReference>
<dbReference type="PANTHER" id="PTHR14491:SF3">
    <property type="entry name" value="ANKYRIN REPEAT DOMAIN-CONTAINING PROTEIN SOWAHB"/>
    <property type="match status" value="1"/>
</dbReference>
<reference evidence="6" key="3">
    <citation type="submission" date="2025-09" db="UniProtKB">
        <authorList>
            <consortium name="Ensembl"/>
        </authorList>
    </citation>
    <scope>IDENTIFICATION</scope>
</reference>
<feature type="compositionally biased region" description="Low complexity" evidence="5">
    <location>
        <begin position="17"/>
        <end position="27"/>
    </location>
</feature>
<dbReference type="GeneTree" id="ENSGT00950000183003"/>
<dbReference type="PROSITE" id="PS50088">
    <property type="entry name" value="ANK_REPEAT"/>
    <property type="match status" value="1"/>
</dbReference>
<dbReference type="Proteomes" id="UP000314987">
    <property type="component" value="Unassembled WGS sequence"/>
</dbReference>
<dbReference type="PROSITE" id="PS50297">
    <property type="entry name" value="ANK_REP_REGION"/>
    <property type="match status" value="1"/>
</dbReference>
<evidence type="ECO:0000313" key="7">
    <source>
        <dbReference type="Proteomes" id="UP000314987"/>
    </source>
</evidence>
<feature type="compositionally biased region" description="Low complexity" evidence="5">
    <location>
        <begin position="91"/>
        <end position="180"/>
    </location>
</feature>
<feature type="compositionally biased region" description="Basic residues" evidence="5">
    <location>
        <begin position="542"/>
        <end position="552"/>
    </location>
</feature>
<dbReference type="PRINTS" id="PR01217">
    <property type="entry name" value="PRICHEXTENSN"/>
</dbReference>
<reference evidence="7" key="1">
    <citation type="submission" date="2018-12" db="EMBL/GenBank/DDBJ databases">
        <authorList>
            <person name="Yazar S."/>
        </authorList>
    </citation>
    <scope>NUCLEOTIDE SEQUENCE [LARGE SCALE GENOMIC DNA]</scope>
</reference>
<feature type="compositionally biased region" description="Low complexity" evidence="5">
    <location>
        <begin position="1"/>
        <end position="10"/>
    </location>
</feature>
<organism evidence="6 7">
    <name type="scientific">Vombatus ursinus</name>
    <name type="common">Common wombat</name>
    <dbReference type="NCBI Taxonomy" id="29139"/>
    <lineage>
        <taxon>Eukaryota</taxon>
        <taxon>Metazoa</taxon>
        <taxon>Chordata</taxon>
        <taxon>Craniata</taxon>
        <taxon>Vertebrata</taxon>
        <taxon>Euteleostomi</taxon>
        <taxon>Mammalia</taxon>
        <taxon>Metatheria</taxon>
        <taxon>Diprotodontia</taxon>
        <taxon>Vombatidae</taxon>
        <taxon>Vombatus</taxon>
    </lineage>
</organism>
<feature type="region of interest" description="Disordered" evidence="5">
    <location>
        <begin position="439"/>
        <end position="595"/>
    </location>
</feature>
<dbReference type="PANTHER" id="PTHR14491">
    <property type="entry name" value="SOSONDOWAH, ISOFORM G"/>
    <property type="match status" value="1"/>
</dbReference>
<dbReference type="InterPro" id="IPR036770">
    <property type="entry name" value="Ankyrin_rpt-contain_sf"/>
</dbReference>
<dbReference type="SMART" id="SM00248">
    <property type="entry name" value="ANK"/>
    <property type="match status" value="2"/>
</dbReference>
<feature type="compositionally biased region" description="Basic residues" evidence="5">
    <location>
        <begin position="573"/>
        <end position="584"/>
    </location>
</feature>
<evidence type="ECO:0000256" key="3">
    <source>
        <dbReference type="ARBA" id="ARBA00038122"/>
    </source>
</evidence>
<evidence type="ECO:0000256" key="1">
    <source>
        <dbReference type="ARBA" id="ARBA00022737"/>
    </source>
</evidence>
<dbReference type="STRING" id="29139.ENSVURP00010013887"/>
<dbReference type="InterPro" id="IPR002110">
    <property type="entry name" value="Ankyrin_rpt"/>
</dbReference>
<dbReference type="Pfam" id="PF12796">
    <property type="entry name" value="Ank_2"/>
    <property type="match status" value="1"/>
</dbReference>
<accession>A0A4X2KXW6</accession>
<feature type="region of interest" description="Disordered" evidence="5">
    <location>
        <begin position="1"/>
        <end position="330"/>
    </location>
</feature>
<keyword evidence="7" id="KW-1185">Reference proteome</keyword>
<proteinExistence type="inferred from homology"/>
<reference evidence="6" key="2">
    <citation type="submission" date="2025-08" db="UniProtKB">
        <authorList>
            <consortium name="Ensembl"/>
        </authorList>
    </citation>
    <scope>IDENTIFICATION</scope>
</reference>
<feature type="compositionally biased region" description="Polar residues" evidence="5">
    <location>
        <begin position="521"/>
        <end position="533"/>
    </location>
</feature>
<feature type="repeat" description="ANK" evidence="4">
    <location>
        <begin position="719"/>
        <end position="742"/>
    </location>
</feature>
<dbReference type="SUPFAM" id="SSF48403">
    <property type="entry name" value="Ankyrin repeat"/>
    <property type="match status" value="1"/>
</dbReference>
<feature type="compositionally biased region" description="Low complexity" evidence="5">
    <location>
        <begin position="35"/>
        <end position="84"/>
    </location>
</feature>
<dbReference type="OMA" id="HEWIVRV"/>
<comment type="similarity">
    <text evidence="3">Belongs to the SOWAH family.</text>
</comment>
<dbReference type="AlphaFoldDB" id="A0A4X2KXW6"/>
<name>A0A4X2KXW6_VOMUR</name>
<evidence type="ECO:0000256" key="4">
    <source>
        <dbReference type="PROSITE-ProRule" id="PRU00023"/>
    </source>
</evidence>
<protein>
    <submittedName>
        <fullName evidence="6">Uncharacterized protein</fullName>
    </submittedName>
</protein>
<evidence type="ECO:0000256" key="2">
    <source>
        <dbReference type="ARBA" id="ARBA00023043"/>
    </source>
</evidence>
<feature type="compositionally biased region" description="Polar residues" evidence="5">
    <location>
        <begin position="321"/>
        <end position="330"/>
    </location>
</feature>
<sequence length="843" mass="93355">QQQPQPQPQHHQPRPLPQQDQPQSPQQQPQPQPQPQQYQPQLQTQHHQPQQQPQPQQYQPQPQPRPQQDQPQSPHQQPQTQHHQPQPRPLPQQDQPQQQQQPQSPQQQPQPQQYQPQPQAPQQQPRPRPQQDQPQQQQQQPQPQQYQPQTQQHQSQPQFQPQHHQPRPQQDQPQQQPQPQRARRQPGEKEPGNEPAGAGASIPETECNGLSARPGDDAPESTERGIAGDCSPGRLGEAAAAGPSPQPGVCLAASGTPGGCQEWVRASPWAGSTEPHLLSRGGPPLGERQALETSSGGALEGTRHSSSGSSTKPSPLATETFRASGTSPSLASLAFPGDRAELLTLSGPHSYAAQQQQRTREWVANHSQPCPRSVAERTQQSPGRVWCVVPENFPYSWGDPGSEKLPPPLPVSPLLFPAGSSVFRSIRCQLDLQDLENFVEEDSHDSEESTSGPRESLGELEEAPKVPLENGAQEKLRTPGGHFIKSQQENTPLNKSQGPIFRSGYSLQHTPERVNGPVVMSTKTPKESSTLSQDPMPWPTGRLKRSLRRSSRAGRDKISSSDEELLEEDLVKRNRRPPRSRKASRAGAVPSPKVDAPLALKPAVSKATSRQRLAGSTWVPPGGVSSLLVSLRPSVHKSSLVPLDSREHEWIVRVASGSWVQALTLFWEDPQLALRKDFLTGYTALHWIAKHGALQALQELVKGAQKAGIVLDVNVRSSCGYTPLHLAAIHGHQRIIKLLVQRLDSRVNVRDSSGKKPWQYLTSNTTGEIWQLLGAPRGKPIFPVHSLVRSPSPTRKAKSHDVSRNISRKTSLAALLRSQHHRWKMAHQYDKFRASGDRDECSE</sequence>
<keyword evidence="2 4" id="KW-0040">ANK repeat</keyword>
<keyword evidence="1" id="KW-0677">Repeat</keyword>
<dbReference type="Gene3D" id="1.25.40.20">
    <property type="entry name" value="Ankyrin repeat-containing domain"/>
    <property type="match status" value="1"/>
</dbReference>